<gene>
    <name evidence="3" type="primary">LOC123132544</name>
</gene>
<feature type="compositionally biased region" description="Basic and acidic residues" evidence="1">
    <location>
        <begin position="274"/>
        <end position="284"/>
    </location>
</feature>
<dbReference type="Gramene" id="TraesLAC6A03G03247300.1">
    <property type="protein sequence ID" value="TraesLAC6A03G03247300.1"/>
    <property type="gene ID" value="TraesLAC6A03G03247300"/>
</dbReference>
<feature type="compositionally biased region" description="Low complexity" evidence="1">
    <location>
        <begin position="34"/>
        <end position="52"/>
    </location>
</feature>
<dbReference type="SMR" id="A0A3B6NPD6"/>
<reference evidence="3" key="1">
    <citation type="submission" date="2018-08" db="EMBL/GenBank/DDBJ databases">
        <authorList>
            <person name="Rossello M."/>
        </authorList>
    </citation>
    <scope>NUCLEOTIDE SEQUENCE [LARGE SCALE GENOMIC DNA]</scope>
    <source>
        <strain evidence="3">cv. Chinese Spring</strain>
    </source>
</reference>
<dbReference type="InterPro" id="IPR001005">
    <property type="entry name" value="SANT/Myb"/>
</dbReference>
<organism evidence="3">
    <name type="scientific">Triticum aestivum</name>
    <name type="common">Wheat</name>
    <dbReference type="NCBI Taxonomy" id="4565"/>
    <lineage>
        <taxon>Eukaryota</taxon>
        <taxon>Viridiplantae</taxon>
        <taxon>Streptophyta</taxon>
        <taxon>Embryophyta</taxon>
        <taxon>Tracheophyta</taxon>
        <taxon>Spermatophyta</taxon>
        <taxon>Magnoliopsida</taxon>
        <taxon>Liliopsida</taxon>
        <taxon>Poales</taxon>
        <taxon>Poaceae</taxon>
        <taxon>BOP clade</taxon>
        <taxon>Pooideae</taxon>
        <taxon>Triticodae</taxon>
        <taxon>Triticeae</taxon>
        <taxon>Triticinae</taxon>
        <taxon>Triticum</taxon>
    </lineage>
</organism>
<dbReference type="KEGG" id="taes:123132544"/>
<dbReference type="AlphaFoldDB" id="A0A3B6NPD6"/>
<dbReference type="RefSeq" id="XP_044408308.1">
    <property type="nucleotide sequence ID" value="XM_044552373.1"/>
</dbReference>
<dbReference type="Gramene" id="TraesPARA_EIv1.0_1924750.1">
    <property type="protein sequence ID" value="TraesPARA_EIv1.0_1924750.1.CDS"/>
    <property type="gene ID" value="TraesPARA_EIv1.0_1924750"/>
</dbReference>
<dbReference type="PaxDb" id="4565-Traes_6AS_CE1E13DAF.1"/>
<dbReference type="Gramene" id="TraesROB_scaffold_089331_01G000100.1">
    <property type="protein sequence ID" value="TraesROB_scaffold_089331_01G000100.1"/>
    <property type="gene ID" value="TraesROB_scaffold_089331_01G000100"/>
</dbReference>
<proteinExistence type="predicted"/>
<dbReference type="Proteomes" id="UP000019116">
    <property type="component" value="Chromosome 6A"/>
</dbReference>
<dbReference type="OrthoDB" id="1927263at2759"/>
<dbReference type="Gramene" id="TraesCS6A02G155000.1">
    <property type="protein sequence ID" value="TraesCS6A02G155000.1"/>
    <property type="gene ID" value="TraesCS6A02G155000"/>
</dbReference>
<dbReference type="PANTHER" id="PTHR33492:SF4">
    <property type="entry name" value="OS02G0174300 PROTEIN"/>
    <property type="match status" value="1"/>
</dbReference>
<feature type="compositionally biased region" description="Gly residues" evidence="1">
    <location>
        <begin position="208"/>
        <end position="225"/>
    </location>
</feature>
<dbReference type="Gramene" id="TraesWEE_scaffold_103194_01G000100.1">
    <property type="protein sequence ID" value="TraesWEE_scaffold_103194_01G000100.1"/>
    <property type="gene ID" value="TraesWEE_scaffold_103194_01G000100"/>
</dbReference>
<dbReference type="Gramene" id="TraesCAD_scaffold_109942_01G000200.1">
    <property type="protein sequence ID" value="TraesCAD_scaffold_109942_01G000200.1"/>
    <property type="gene ID" value="TraesCAD_scaffold_109942_01G000200"/>
</dbReference>
<accession>A0A3B6NPD6</accession>
<dbReference type="STRING" id="4565.A0A3B6NPD6"/>
<protein>
    <recommendedName>
        <fullName evidence="2">Myb-like domain-containing protein</fullName>
    </recommendedName>
</protein>
<keyword evidence="4" id="KW-1185">Reference proteome</keyword>
<dbReference type="Gramene" id="TraesCS6A03G0376200.1">
    <property type="protein sequence ID" value="TraesCS6A03G0376200.1.CDS"/>
    <property type="gene ID" value="TraesCS6A03G0376200"/>
</dbReference>
<feature type="compositionally biased region" description="Acidic residues" evidence="1">
    <location>
        <begin position="228"/>
        <end position="258"/>
    </location>
</feature>
<dbReference type="EnsemblPlants" id="TraesCS6A02G155000.1">
    <property type="protein sequence ID" value="TraesCS6A02G155000.1"/>
    <property type="gene ID" value="TraesCS6A02G155000"/>
</dbReference>
<evidence type="ECO:0000256" key="1">
    <source>
        <dbReference type="SAM" id="MobiDB-lite"/>
    </source>
</evidence>
<reference evidence="3" key="2">
    <citation type="submission" date="2018-10" db="UniProtKB">
        <authorList>
            <consortium name="EnsemblPlants"/>
        </authorList>
    </citation>
    <scope>IDENTIFICATION</scope>
</reference>
<dbReference type="PANTHER" id="PTHR33492">
    <property type="entry name" value="OSJNBA0043A12.37 PROTEIN-RELATED"/>
    <property type="match status" value="1"/>
</dbReference>
<dbReference type="Gramene" id="TraesSYM6A03G03233330.1">
    <property type="protein sequence ID" value="TraesSYM6A03G03233330.1"/>
    <property type="gene ID" value="TraesSYM6A03G03233330"/>
</dbReference>
<evidence type="ECO:0000313" key="3">
    <source>
        <dbReference type="EnsemblPlants" id="TraesCS6A02G155000.1"/>
    </source>
</evidence>
<dbReference type="OMA" id="GYWRMSA"/>
<dbReference type="Gramene" id="TraesCLE_scaffold_013002_01G000100.1">
    <property type="protein sequence ID" value="TraesCLE_scaffold_013002_01G000100.1"/>
    <property type="gene ID" value="TraesCLE_scaffold_013002_01G000100"/>
</dbReference>
<dbReference type="Gramene" id="TraesNOR6A03G03324130.1">
    <property type="protein sequence ID" value="TraesNOR6A03G03324130.1"/>
    <property type="gene ID" value="TraesNOR6A03G03324130"/>
</dbReference>
<dbReference type="Gramene" id="TraesSTA6A03G03283280.1">
    <property type="protein sequence ID" value="TraesSTA6A03G03283280.1"/>
    <property type="gene ID" value="TraesSTA6A03G03283280"/>
</dbReference>
<dbReference type="PROSITE" id="PS50090">
    <property type="entry name" value="MYB_LIKE"/>
    <property type="match status" value="1"/>
</dbReference>
<feature type="domain" description="Myb-like" evidence="2">
    <location>
        <begin position="79"/>
        <end position="144"/>
    </location>
</feature>
<dbReference type="Gramene" id="TraesLDM6A03G03295890.1">
    <property type="protein sequence ID" value="TraesLDM6A03G03295890.1"/>
    <property type="gene ID" value="TraesLDM6A03G03295890"/>
</dbReference>
<name>A0A3B6NPD6_WHEAT</name>
<dbReference type="Gramene" id="TraesJUL6A03G03318830.2">
    <property type="protein sequence ID" value="TraesJUL6A03G03318830.2"/>
    <property type="gene ID" value="TraesJUL6A03G03318830"/>
</dbReference>
<dbReference type="Gramene" id="TraesARI6A03G03247930.1">
    <property type="protein sequence ID" value="TraesARI6A03G03247930.1"/>
    <property type="gene ID" value="TraesARI6A03G03247930"/>
</dbReference>
<evidence type="ECO:0000259" key="2">
    <source>
        <dbReference type="PROSITE" id="PS50090"/>
    </source>
</evidence>
<feature type="region of interest" description="Disordered" evidence="1">
    <location>
        <begin position="34"/>
        <end position="78"/>
    </location>
</feature>
<dbReference type="GeneID" id="123132544"/>
<evidence type="ECO:0000313" key="4">
    <source>
        <dbReference type="Proteomes" id="UP000019116"/>
    </source>
</evidence>
<dbReference type="Gramene" id="TraesMAC6A03G03291970.1">
    <property type="protein sequence ID" value="TraesMAC6A03G03291970.1"/>
    <property type="gene ID" value="TraesMAC6A03G03291970"/>
</dbReference>
<sequence length="404" mass="42321">MDPRGGDFPCIVQALPSVDPNEAASDSPCIVQALAASPSPSPSKALALTPAARDQPPPAFKSSRPPSPRRTRSGRAPEWTAAETLALVAAVAAVDDDGWARSVSAFQKWAIVAENIAFSDAGGAPSRRRGRAAGECKRRWEALVAEYGAVRRWEGRTGGSYWRMSAAARRKAGLPAEFDAEVYGIMDALIRVDEALLGGAGGGGGDEGLVSANGGGGGGGGGDTAGVGEEEGGDAGVEKEEDSAAEEADDDGSEEEMQVDGGNANASDDLGCEMETHNEPKKSQADAWELANRLNENAQHIHMILSGEAMETHNEPKKSQADAWELANRLNENAQHIHMILSGEADEDGGHHNAPAYAVSPDAMETTRQKADELIKSLGGLVSYLNQFTDLIKENGIEDVVGVN</sequence>
<dbReference type="Gramene" id="TraesJAG6A03G03286990.1">
    <property type="protein sequence ID" value="TraesJAG6A03G03286990.1"/>
    <property type="gene ID" value="TraesJAG6A03G03286990"/>
</dbReference>
<feature type="region of interest" description="Disordered" evidence="1">
    <location>
        <begin position="208"/>
        <end position="285"/>
    </location>
</feature>